<dbReference type="EMBL" id="DSUH01000198">
    <property type="protein sequence ID" value="HGU32873.1"/>
    <property type="molecule type" value="Genomic_DNA"/>
</dbReference>
<dbReference type="Pfam" id="PF00037">
    <property type="entry name" value="Fer4"/>
    <property type="match status" value="2"/>
</dbReference>
<evidence type="ECO:0000256" key="7">
    <source>
        <dbReference type="ARBA" id="ARBA00023002"/>
    </source>
</evidence>
<keyword evidence="7" id="KW-0560">Oxidoreductase</keyword>
<dbReference type="InterPro" id="IPR011006">
    <property type="entry name" value="CheY-like_superfamily"/>
</dbReference>
<evidence type="ECO:0000256" key="11">
    <source>
        <dbReference type="ARBA" id="ARBA00023015"/>
    </source>
</evidence>
<dbReference type="PROSITE" id="PS00198">
    <property type="entry name" value="4FE4S_FER_1"/>
    <property type="match status" value="3"/>
</dbReference>
<keyword evidence="4 13" id="KW-0597">Phosphoprotein</keyword>
<evidence type="ECO:0000256" key="3">
    <source>
        <dbReference type="ARBA" id="ARBA00022485"/>
    </source>
</evidence>
<evidence type="ECO:0000256" key="1">
    <source>
        <dbReference type="ARBA" id="ARBA00001974"/>
    </source>
</evidence>
<keyword evidence="8" id="KW-0408">Iron</keyword>
<evidence type="ECO:0000256" key="13">
    <source>
        <dbReference type="PROSITE-ProRule" id="PRU00169"/>
    </source>
</evidence>
<evidence type="ECO:0000256" key="6">
    <source>
        <dbReference type="ARBA" id="ARBA00022827"/>
    </source>
</evidence>
<dbReference type="PANTHER" id="PTHR43498:SF1">
    <property type="entry name" value="COB--COM HETERODISULFIDE REDUCTASE IRON-SULFUR SUBUNIT A"/>
    <property type="match status" value="1"/>
</dbReference>
<proteinExistence type="inferred from homology"/>
<dbReference type="GO" id="GO:0016491">
    <property type="term" value="F:oxidoreductase activity"/>
    <property type="evidence" value="ECO:0007669"/>
    <property type="project" value="UniProtKB-KW"/>
</dbReference>
<sequence length="1184" mass="127433">MSSERNRSVLVVGGGISGMRAALDLANAGCRVILVEKQGTTGGWLSMLDHQFPTNGCGMCRMLPHTAADIGDQQCLRKGLAHPKIEIVKGARILEAGAGPDSFTVRLRRQLPSVDPSLCMGCGVCAGVCPVEVSDPFNCGLSKKKAIHPPIPHSWPARFVIDTAVCNRCGACIEVCPTGAIRLPGSIWGDFRVLVVDDEAIVRNSTRDWLQEEGGFAVDTAESGLDAIALLQRGNYHLMLLDIKMPGMDGVEVLRKAKEIRPDLVVIMMTAYATVETAVDAMKIGALDYLVKPFDPEALLPKVEAEARKHQAASDRIIDVGAVVLATGCSLFDPAPGKNPYGYGVIPGVVTSIEFERILSGTGPTLGRLVRVEDGRPIRNIAWIQCVGSRDLQTEADFCSAICCMISLKQALLAKERLGADGGDAAVFYMDLRTAEKGGQQYREAAEAAGIRLIRARIHSLTHDPESGEIVLRWMDDGGAAVIERKDMVVLAVGQRPSEDMAHLAEVFGIRRNAAGFPEVQAFDSSATACKNVWIAGAAFGLTSIRTSMISASAAACEALAAQGYRIDGQDGASLPKVHGEERLAAIARQVPRIGVLLLVGADRMLQPIDPAAIEARLREQPDVVWVGWGGKESGLRSQESEDRRKKSGVRSQDTESIRQESEAGGWEKGEMEAVLAEAAAAGVNRLLVGTGPLDVPSETRRFFATIGRLPEMLVEVVDIHTPVLRRLVGDAASDFHEAAEEMVRSIRRGISRLRWVTPELRRVDAGVPKALVVGAGVAGMTAALSLARFGVHVDLVEKSDRIGGRANHIEQTIDGASVREFRKQLVDAVSQHPSVTCRTGTHVASCNGRAGRFRIVLEQDDRGIVEETYGAVILATGIRETDPSLCPYPTADGIVTQLAFEKFLADPACDLSGIDSVVMIQCAGTRQAPRNYCSRVCCATSLKHAMALKARKPDIDVFVLYRDMMAVGSVESVYTQARKAGVMFLSFDPDRMPTVHATEEGRLTVSTFERIVGRQIEIEADRVVLAVGMVPEADPVLCGIFGIDRDEHGFFREADIKWHPVRTEREGIFVAGAAVAPAPIPEVVATARACAIQALPYLLPKSSSGWMQRPTASVRHSLCSLCEQCVAACPFHARSLDPDIDRIVIDPMACRACGICAAVCPNDAAVVEGLLARHVFETIEEGL</sequence>
<keyword evidence="5" id="KW-0479">Metal-binding</keyword>
<dbReference type="PRINTS" id="PR00368">
    <property type="entry name" value="FADPNR"/>
</dbReference>
<evidence type="ECO:0000313" key="17">
    <source>
        <dbReference type="EMBL" id="HGU32873.1"/>
    </source>
</evidence>
<dbReference type="SUPFAM" id="SSF52172">
    <property type="entry name" value="CheY-like"/>
    <property type="match status" value="1"/>
</dbReference>
<accession>A0A7C4RQA5</accession>
<feature type="domain" description="4Fe-4S ferredoxin-type" evidence="16">
    <location>
        <begin position="1111"/>
        <end position="1140"/>
    </location>
</feature>
<keyword evidence="3" id="KW-0004">4Fe-4S</keyword>
<dbReference type="AlphaFoldDB" id="A0A7C4RQA5"/>
<dbReference type="Pfam" id="PF00072">
    <property type="entry name" value="Response_reg"/>
    <property type="match status" value="1"/>
</dbReference>
<dbReference type="GO" id="GO:0051539">
    <property type="term" value="F:4 iron, 4 sulfur cluster binding"/>
    <property type="evidence" value="ECO:0007669"/>
    <property type="project" value="UniProtKB-KW"/>
</dbReference>
<dbReference type="GO" id="GO:0046872">
    <property type="term" value="F:metal ion binding"/>
    <property type="evidence" value="ECO:0007669"/>
    <property type="project" value="UniProtKB-KW"/>
</dbReference>
<dbReference type="PRINTS" id="PR00411">
    <property type="entry name" value="PNDRDTASEI"/>
</dbReference>
<dbReference type="SUPFAM" id="SSF51971">
    <property type="entry name" value="Nucleotide-binding domain"/>
    <property type="match status" value="1"/>
</dbReference>
<feature type="domain" description="4Fe-4S ferredoxin-type" evidence="16">
    <location>
        <begin position="1142"/>
        <end position="1171"/>
    </location>
</feature>
<evidence type="ECO:0000259" key="15">
    <source>
        <dbReference type="PROSITE" id="PS50110"/>
    </source>
</evidence>
<evidence type="ECO:0000256" key="14">
    <source>
        <dbReference type="SAM" id="MobiDB-lite"/>
    </source>
</evidence>
<feature type="modified residue" description="4-aspartylphosphate" evidence="13">
    <location>
        <position position="242"/>
    </location>
</feature>
<dbReference type="Gene3D" id="3.30.70.20">
    <property type="match status" value="2"/>
</dbReference>
<comment type="caution">
    <text evidence="17">The sequence shown here is derived from an EMBL/GenBank/DDBJ whole genome shotgun (WGS) entry which is preliminary data.</text>
</comment>
<reference evidence="17" key="1">
    <citation type="journal article" date="2020" name="mSystems">
        <title>Genome- and Community-Level Interaction Insights into Carbon Utilization and Element Cycling Functions of Hydrothermarchaeota in Hydrothermal Sediment.</title>
        <authorList>
            <person name="Zhou Z."/>
            <person name="Liu Y."/>
            <person name="Xu W."/>
            <person name="Pan J."/>
            <person name="Luo Z.H."/>
            <person name="Li M."/>
        </authorList>
    </citation>
    <scope>NUCLEOTIDE SEQUENCE [LARGE SCALE GENOMIC DNA]</scope>
    <source>
        <strain evidence="17">SpSt-477</strain>
    </source>
</reference>
<evidence type="ECO:0000256" key="12">
    <source>
        <dbReference type="ARBA" id="ARBA00023163"/>
    </source>
</evidence>
<dbReference type="InterPro" id="IPR001789">
    <property type="entry name" value="Sig_transdc_resp-reg_receiver"/>
</dbReference>
<dbReference type="InterPro" id="IPR039650">
    <property type="entry name" value="HdrA-like"/>
</dbReference>
<protein>
    <submittedName>
        <fullName evidence="17">Response regulator</fullName>
    </submittedName>
</protein>
<feature type="domain" description="Response regulatory" evidence="15">
    <location>
        <begin position="192"/>
        <end position="307"/>
    </location>
</feature>
<dbReference type="SMART" id="SM00448">
    <property type="entry name" value="REC"/>
    <property type="match status" value="1"/>
</dbReference>
<dbReference type="Pfam" id="PF12831">
    <property type="entry name" value="FAD_oxidored"/>
    <property type="match status" value="1"/>
</dbReference>
<dbReference type="Gene3D" id="3.40.50.720">
    <property type="entry name" value="NAD(P)-binding Rossmann-like Domain"/>
    <property type="match status" value="1"/>
</dbReference>
<gene>
    <name evidence="17" type="ORF">ENS29_08455</name>
</gene>
<dbReference type="InterPro" id="IPR036188">
    <property type="entry name" value="FAD/NAD-bd_sf"/>
</dbReference>
<dbReference type="PANTHER" id="PTHR43498">
    <property type="entry name" value="FERREDOXIN:COB-COM HETERODISULFIDE REDUCTASE SUBUNIT A"/>
    <property type="match status" value="1"/>
</dbReference>
<dbReference type="SUPFAM" id="SSF54862">
    <property type="entry name" value="4Fe-4S ferredoxins"/>
    <property type="match status" value="2"/>
</dbReference>
<comment type="cofactor">
    <cofactor evidence="1">
        <name>FAD</name>
        <dbReference type="ChEBI" id="CHEBI:57692"/>
    </cofactor>
</comment>
<dbReference type="Gene3D" id="3.40.50.2300">
    <property type="match status" value="1"/>
</dbReference>
<dbReference type="InterPro" id="IPR017896">
    <property type="entry name" value="4Fe4S_Fe-S-bd"/>
</dbReference>
<evidence type="ECO:0000256" key="4">
    <source>
        <dbReference type="ARBA" id="ARBA00022553"/>
    </source>
</evidence>
<dbReference type="SUPFAM" id="SSF51905">
    <property type="entry name" value="FAD/NAD(P)-binding domain"/>
    <property type="match status" value="1"/>
</dbReference>
<dbReference type="Pfam" id="PF12838">
    <property type="entry name" value="Fer4_7"/>
    <property type="match status" value="1"/>
</dbReference>
<dbReference type="PROSITE" id="PS51379">
    <property type="entry name" value="4FE4S_FER_2"/>
    <property type="match status" value="4"/>
</dbReference>
<dbReference type="PROSITE" id="PS50110">
    <property type="entry name" value="RESPONSE_REGULATORY"/>
    <property type="match status" value="1"/>
</dbReference>
<evidence type="ECO:0000256" key="10">
    <source>
        <dbReference type="ARBA" id="ARBA00023014"/>
    </source>
</evidence>
<feature type="domain" description="4Fe-4S ferredoxin-type" evidence="16">
    <location>
        <begin position="157"/>
        <end position="186"/>
    </location>
</feature>
<keyword evidence="9" id="KW-0902">Two-component regulatory system</keyword>
<name>A0A7C4RQA5_9BACT</name>
<feature type="compositionally biased region" description="Basic and acidic residues" evidence="14">
    <location>
        <begin position="653"/>
        <end position="666"/>
    </location>
</feature>
<keyword evidence="10" id="KW-0411">Iron-sulfur</keyword>
<keyword evidence="12" id="KW-0804">Transcription</keyword>
<feature type="region of interest" description="Disordered" evidence="14">
    <location>
        <begin position="634"/>
        <end position="666"/>
    </location>
</feature>
<dbReference type="InterPro" id="IPR017900">
    <property type="entry name" value="4Fe4S_Fe_S_CS"/>
</dbReference>
<evidence type="ECO:0000256" key="2">
    <source>
        <dbReference type="ARBA" id="ARBA00006561"/>
    </source>
</evidence>
<comment type="similarity">
    <text evidence="2">Belongs to the HdrA family.</text>
</comment>
<dbReference type="FunFam" id="3.40.50.2300:FF:000018">
    <property type="entry name" value="DNA-binding transcriptional regulator NtrC"/>
    <property type="match status" value="1"/>
</dbReference>
<dbReference type="Gene3D" id="3.50.50.60">
    <property type="entry name" value="FAD/NAD(P)-binding domain"/>
    <property type="match status" value="2"/>
</dbReference>
<evidence type="ECO:0000256" key="9">
    <source>
        <dbReference type="ARBA" id="ARBA00023012"/>
    </source>
</evidence>
<evidence type="ECO:0000259" key="16">
    <source>
        <dbReference type="PROSITE" id="PS51379"/>
    </source>
</evidence>
<evidence type="ECO:0000256" key="8">
    <source>
        <dbReference type="ARBA" id="ARBA00023004"/>
    </source>
</evidence>
<feature type="domain" description="4Fe-4S ferredoxin-type" evidence="16">
    <location>
        <begin position="110"/>
        <end position="139"/>
    </location>
</feature>
<evidence type="ECO:0000256" key="5">
    <source>
        <dbReference type="ARBA" id="ARBA00022723"/>
    </source>
</evidence>
<dbReference type="Pfam" id="PF13450">
    <property type="entry name" value="NAD_binding_8"/>
    <property type="match status" value="1"/>
</dbReference>
<keyword evidence="6" id="KW-0274">FAD</keyword>
<keyword evidence="6" id="KW-0285">Flavoprotein</keyword>
<keyword evidence="11" id="KW-0805">Transcription regulation</keyword>
<dbReference type="GO" id="GO:0000160">
    <property type="term" value="P:phosphorelay signal transduction system"/>
    <property type="evidence" value="ECO:0007669"/>
    <property type="project" value="UniProtKB-KW"/>
</dbReference>
<organism evidence="17">
    <name type="scientific">Desulfatirhabdium butyrativorans</name>
    <dbReference type="NCBI Taxonomy" id="340467"/>
    <lineage>
        <taxon>Bacteria</taxon>
        <taxon>Pseudomonadati</taxon>
        <taxon>Thermodesulfobacteriota</taxon>
        <taxon>Desulfobacteria</taxon>
        <taxon>Desulfobacterales</taxon>
        <taxon>Desulfatirhabdiaceae</taxon>
        <taxon>Desulfatirhabdium</taxon>
    </lineage>
</organism>